<dbReference type="GeneID" id="65310823"/>
<dbReference type="Proteomes" id="UP000198597">
    <property type="component" value="Unassembled WGS sequence"/>
</dbReference>
<proteinExistence type="predicted"/>
<name>A0A1H0MX70_9CLOT</name>
<dbReference type="EMBL" id="FNJM01000001">
    <property type="protein sequence ID" value="SDO85068.1"/>
    <property type="molecule type" value="Genomic_DNA"/>
</dbReference>
<protein>
    <submittedName>
        <fullName evidence="1">Uncharacterized protein</fullName>
    </submittedName>
</protein>
<dbReference type="AlphaFoldDB" id="A0A1H0MX70"/>
<dbReference type="RefSeq" id="WP_089965679.1">
    <property type="nucleotide sequence ID" value="NZ_CP071376.1"/>
</dbReference>
<keyword evidence="2" id="KW-1185">Reference proteome</keyword>
<gene>
    <name evidence="1" type="ORF">SAMN04488529_101609</name>
</gene>
<dbReference type="STRING" id="94869.SAMN04488529_101609"/>
<accession>A0A1H0MX70</accession>
<reference evidence="1 2" key="1">
    <citation type="submission" date="2016-10" db="EMBL/GenBank/DDBJ databases">
        <authorList>
            <person name="de Groot N.N."/>
        </authorList>
    </citation>
    <scope>NUCLEOTIDE SEQUENCE [LARGE SCALE GENOMIC DNA]</scope>
    <source>
        <strain evidence="1 2">DSM 12272</strain>
    </source>
</reference>
<evidence type="ECO:0000313" key="1">
    <source>
        <dbReference type="EMBL" id="SDO85068.1"/>
    </source>
</evidence>
<dbReference type="OrthoDB" id="1908899at2"/>
<evidence type="ECO:0000313" key="2">
    <source>
        <dbReference type="Proteomes" id="UP000198597"/>
    </source>
</evidence>
<organism evidence="1 2">
    <name type="scientific">Clostridium gasigenes</name>
    <dbReference type="NCBI Taxonomy" id="94869"/>
    <lineage>
        <taxon>Bacteria</taxon>
        <taxon>Bacillati</taxon>
        <taxon>Bacillota</taxon>
        <taxon>Clostridia</taxon>
        <taxon>Eubacteriales</taxon>
        <taxon>Clostridiaceae</taxon>
        <taxon>Clostridium</taxon>
    </lineage>
</organism>
<sequence length="224" mass="26233">MKNIVGVEKQGYIYKGALYDYTDHMKLNEKLGGNREAVIMEEPLLVKVYNFEESKVSLEKFVEDIIIKDFSVGDDLLFHYDFIKGINKIYIYSIKKGIAVEKIAYGANILSVVPIQFKIKDFINNKLKRYRNFISVTKIRGIYYLINVEDGFIINGFVNKDIDSVFKELDKYIEINKEVIFDISININEKNKIGDLKEIQYLKIGETINEKLFKKQKFYTKKLC</sequence>